<evidence type="ECO:0000256" key="5">
    <source>
        <dbReference type="ARBA" id="ARBA00022964"/>
    </source>
</evidence>
<keyword evidence="7" id="KW-0408">Iron</keyword>
<evidence type="ECO:0000256" key="1">
    <source>
        <dbReference type="ARBA" id="ARBA00001961"/>
    </source>
</evidence>
<organism evidence="10 11">
    <name type="scientific">Lysobacter defluvii IMMIB APB-9 = DSM 18482</name>
    <dbReference type="NCBI Taxonomy" id="1385515"/>
    <lineage>
        <taxon>Bacteria</taxon>
        <taxon>Pseudomonadati</taxon>
        <taxon>Pseudomonadota</taxon>
        <taxon>Gammaproteobacteria</taxon>
        <taxon>Lysobacterales</taxon>
        <taxon>Lysobacteraceae</taxon>
        <taxon>Novilysobacter</taxon>
    </lineage>
</organism>
<evidence type="ECO:0000256" key="2">
    <source>
        <dbReference type="ARBA" id="ARBA00022723"/>
    </source>
</evidence>
<reference evidence="10 11" key="1">
    <citation type="submission" date="2013-08" db="EMBL/GenBank/DDBJ databases">
        <title>Genomic analysis of Lysobacter defluvii.</title>
        <authorList>
            <person name="Wang Q."/>
            <person name="Wang G."/>
        </authorList>
    </citation>
    <scope>NUCLEOTIDE SEQUENCE [LARGE SCALE GENOMIC DNA]</scope>
    <source>
        <strain evidence="10 11">IMMIB APB-9</strain>
    </source>
</reference>
<evidence type="ECO:0000256" key="7">
    <source>
        <dbReference type="ARBA" id="ARBA00023004"/>
    </source>
</evidence>
<dbReference type="InterPro" id="IPR045054">
    <property type="entry name" value="P4HA-like"/>
</dbReference>
<sequence length="500" mass="53771">MSTAVADQVLEQAVRSGDDAARLELGNRWLSRHRYGTPEHERGLELLLAASEGPLAVQAHWFLAAYYVQLAVRPGAAAEAARWMSRAADAGMPAAMDRLAEMYLAGRGVEPSPARAFELHKELAGQGHSRAAWEAGYLLDHAGVEPGGPGGEGDTACTFFARASALGDPAGYYSLGLRFAAGTGVAADPDFGRALLSRAADGGYPGAAEAADELVPGAPSPRATEWHRRLKSNMDSAPLEALGPGRAGAAQRRAATLALEAHFSRIGHPALRLDAGGRLRVAPGGARPAAHQPGNWHWLSHAPRVATSTDFASREECDHLMSRVAGTLRKAGEYRRAGRDNDDAEALYFSGSGQAINAMAATSVVRIVEQRIARMTDWSPRALEPCSVIRYLPGEEYRPHVDFFSPDQIERDRREGRDFGGQRIATFLVCLRAPAAGGETVYDKAGLSVAGRRGQGVLHYNVGPDGQPDPMSLHTGMPVRDGEKWLWRSTLREHYLDVPR</sequence>
<keyword evidence="5 10" id="KW-0223">Dioxygenase</keyword>
<dbReference type="Gene3D" id="2.60.120.620">
    <property type="entry name" value="q2cbj1_9rhob like domain"/>
    <property type="match status" value="1"/>
</dbReference>
<accession>A0A0A0M8U1</accession>
<dbReference type="Gene3D" id="1.25.40.10">
    <property type="entry name" value="Tetratricopeptide repeat domain"/>
    <property type="match status" value="1"/>
</dbReference>
<dbReference type="InterPro" id="IPR006597">
    <property type="entry name" value="Sel1-like"/>
</dbReference>
<dbReference type="SMART" id="SM00702">
    <property type="entry name" value="P4Hc"/>
    <property type="match status" value="1"/>
</dbReference>
<evidence type="ECO:0000259" key="9">
    <source>
        <dbReference type="PROSITE" id="PS51471"/>
    </source>
</evidence>
<dbReference type="SUPFAM" id="SSF81901">
    <property type="entry name" value="HCP-like"/>
    <property type="match status" value="1"/>
</dbReference>
<proteinExistence type="predicted"/>
<keyword evidence="11" id="KW-1185">Reference proteome</keyword>
<dbReference type="eggNOG" id="COG3751">
    <property type="taxonomic scope" value="Bacteria"/>
</dbReference>
<evidence type="ECO:0000256" key="3">
    <source>
        <dbReference type="ARBA" id="ARBA00022824"/>
    </source>
</evidence>
<dbReference type="InterPro" id="IPR006620">
    <property type="entry name" value="Pro_4_hyd_alph"/>
</dbReference>
<dbReference type="EMBL" id="AVBH01000015">
    <property type="protein sequence ID" value="KGO99450.1"/>
    <property type="molecule type" value="Genomic_DNA"/>
</dbReference>
<dbReference type="PANTHER" id="PTHR10869:SF246">
    <property type="entry name" value="TRANSMEMBRANE PROLYL 4-HYDROXYLASE"/>
    <property type="match status" value="1"/>
</dbReference>
<evidence type="ECO:0000256" key="8">
    <source>
        <dbReference type="ARBA" id="ARBA00023180"/>
    </source>
</evidence>
<keyword evidence="6" id="KW-0560">Oxidoreductase</keyword>
<dbReference type="PANTHER" id="PTHR10869">
    <property type="entry name" value="PROLYL 4-HYDROXYLASE ALPHA SUBUNIT"/>
    <property type="match status" value="1"/>
</dbReference>
<dbReference type="GO" id="GO:0005506">
    <property type="term" value="F:iron ion binding"/>
    <property type="evidence" value="ECO:0007669"/>
    <property type="project" value="InterPro"/>
</dbReference>
<keyword evidence="4" id="KW-0847">Vitamin C</keyword>
<dbReference type="Pfam" id="PF13640">
    <property type="entry name" value="2OG-FeII_Oxy_3"/>
    <property type="match status" value="1"/>
</dbReference>
<dbReference type="SMART" id="SM00671">
    <property type="entry name" value="SEL1"/>
    <property type="match status" value="3"/>
</dbReference>
<gene>
    <name evidence="10" type="ORF">N791_07340</name>
</gene>
<dbReference type="GO" id="GO:0004656">
    <property type="term" value="F:procollagen-proline 4-dioxygenase activity"/>
    <property type="evidence" value="ECO:0007669"/>
    <property type="project" value="TreeGrafter"/>
</dbReference>
<dbReference type="GO" id="GO:0031418">
    <property type="term" value="F:L-ascorbic acid binding"/>
    <property type="evidence" value="ECO:0007669"/>
    <property type="project" value="UniProtKB-KW"/>
</dbReference>
<dbReference type="RefSeq" id="WP_052106538.1">
    <property type="nucleotide sequence ID" value="NZ_AUHT01000006.1"/>
</dbReference>
<dbReference type="InterPro" id="IPR011990">
    <property type="entry name" value="TPR-like_helical_dom_sf"/>
</dbReference>
<feature type="domain" description="Fe2OG dioxygenase" evidence="9">
    <location>
        <begin position="382"/>
        <end position="495"/>
    </location>
</feature>
<dbReference type="eggNOG" id="COG0790">
    <property type="taxonomic scope" value="Bacteria"/>
</dbReference>
<keyword evidence="2" id="KW-0479">Metal-binding</keyword>
<comment type="caution">
    <text evidence="10">The sequence shown here is derived from an EMBL/GenBank/DDBJ whole genome shotgun (WGS) entry which is preliminary data.</text>
</comment>
<dbReference type="PROSITE" id="PS51471">
    <property type="entry name" value="FE2OG_OXY"/>
    <property type="match status" value="1"/>
</dbReference>
<keyword evidence="8" id="KW-0325">Glycoprotein</keyword>
<evidence type="ECO:0000256" key="4">
    <source>
        <dbReference type="ARBA" id="ARBA00022896"/>
    </source>
</evidence>
<evidence type="ECO:0000256" key="6">
    <source>
        <dbReference type="ARBA" id="ARBA00023002"/>
    </source>
</evidence>
<evidence type="ECO:0000313" key="11">
    <source>
        <dbReference type="Proteomes" id="UP000030003"/>
    </source>
</evidence>
<comment type="cofactor">
    <cofactor evidence="1">
        <name>L-ascorbate</name>
        <dbReference type="ChEBI" id="CHEBI:38290"/>
    </cofactor>
</comment>
<dbReference type="Pfam" id="PF08238">
    <property type="entry name" value="Sel1"/>
    <property type="match status" value="3"/>
</dbReference>
<dbReference type="InterPro" id="IPR005123">
    <property type="entry name" value="Oxoglu/Fe-dep_dioxygenase_dom"/>
</dbReference>
<dbReference type="InterPro" id="IPR044862">
    <property type="entry name" value="Pro_4_hyd_alph_FE2OG_OXY"/>
</dbReference>
<name>A0A0A0M8U1_9GAMM</name>
<dbReference type="STRING" id="1385515.GCA_000423325_01104"/>
<keyword evidence="3" id="KW-0256">Endoplasmic reticulum</keyword>
<protein>
    <submittedName>
        <fullName evidence="10">Proline dioxygenase</fullName>
    </submittedName>
</protein>
<evidence type="ECO:0000313" key="10">
    <source>
        <dbReference type="EMBL" id="KGO99450.1"/>
    </source>
</evidence>
<dbReference type="Proteomes" id="UP000030003">
    <property type="component" value="Unassembled WGS sequence"/>
</dbReference>
<dbReference type="AlphaFoldDB" id="A0A0A0M8U1"/>